<dbReference type="PANTHER" id="PTHR33406">
    <property type="entry name" value="MEMBRANE PROTEIN MJ1562-RELATED"/>
    <property type="match status" value="1"/>
</dbReference>
<keyword evidence="4 8" id="KW-0812">Transmembrane</keyword>
<feature type="transmembrane region" description="Helical" evidence="8">
    <location>
        <begin position="50"/>
        <end position="71"/>
    </location>
</feature>
<accession>A0A2R5GFR3</accession>
<evidence type="ECO:0000256" key="3">
    <source>
        <dbReference type="ARBA" id="ARBA00022475"/>
    </source>
</evidence>
<dbReference type="SUPFAM" id="SSF82866">
    <property type="entry name" value="Multidrug efflux transporter AcrB transmembrane domain"/>
    <property type="match status" value="2"/>
</dbReference>
<keyword evidence="6 8" id="KW-0472">Membrane</keyword>
<evidence type="ECO:0000256" key="5">
    <source>
        <dbReference type="ARBA" id="ARBA00022989"/>
    </source>
</evidence>
<comment type="subcellular location">
    <subcellularLocation>
        <location evidence="1">Cell membrane</location>
        <topology evidence="1">Multi-pass membrane protein</topology>
    </subcellularLocation>
</comment>
<feature type="transmembrane region" description="Helical" evidence="8">
    <location>
        <begin position="776"/>
        <end position="803"/>
    </location>
</feature>
<reference evidence="10 11" key="1">
    <citation type="submission" date="2017-12" db="EMBL/GenBank/DDBJ databases">
        <title>Sequencing, de novo assembly and annotation of complete genome of a new Thraustochytrid species, strain FCC1311.</title>
        <authorList>
            <person name="Sedici K."/>
            <person name="Godart F."/>
            <person name="Aiese Cigliano R."/>
            <person name="Sanseverino W."/>
            <person name="Barakat M."/>
            <person name="Ortet P."/>
            <person name="Marechal E."/>
            <person name="Cagnac O."/>
            <person name="Amato A."/>
        </authorList>
    </citation>
    <scope>NUCLEOTIDE SEQUENCE [LARGE SCALE GENOMIC DNA]</scope>
</reference>
<feature type="transmembrane region" description="Helical" evidence="8">
    <location>
        <begin position="855"/>
        <end position="879"/>
    </location>
</feature>
<evidence type="ECO:0000256" key="6">
    <source>
        <dbReference type="ARBA" id="ARBA00023136"/>
    </source>
</evidence>
<dbReference type="InParanoid" id="A0A2R5GFR3"/>
<feature type="transmembrane region" description="Helical" evidence="8">
    <location>
        <begin position="256"/>
        <end position="279"/>
    </location>
</feature>
<feature type="compositionally biased region" description="Polar residues" evidence="7">
    <location>
        <begin position="448"/>
        <end position="458"/>
    </location>
</feature>
<evidence type="ECO:0000313" key="11">
    <source>
        <dbReference type="Proteomes" id="UP000241890"/>
    </source>
</evidence>
<name>A0A2R5GFR3_9STRA</name>
<feature type="transmembrane region" description="Helical" evidence="8">
    <location>
        <begin position="735"/>
        <end position="756"/>
    </location>
</feature>
<feature type="transmembrane region" description="Helical" evidence="8">
    <location>
        <begin position="335"/>
        <end position="356"/>
    </location>
</feature>
<dbReference type="PANTHER" id="PTHR33406:SF6">
    <property type="entry name" value="MEMBRANE PROTEIN YDGH-RELATED"/>
    <property type="match status" value="1"/>
</dbReference>
<feature type="transmembrane region" description="Helical" evidence="8">
    <location>
        <begin position="294"/>
        <end position="314"/>
    </location>
</feature>
<organism evidence="10 11">
    <name type="scientific">Hondaea fermentalgiana</name>
    <dbReference type="NCBI Taxonomy" id="2315210"/>
    <lineage>
        <taxon>Eukaryota</taxon>
        <taxon>Sar</taxon>
        <taxon>Stramenopiles</taxon>
        <taxon>Bigyra</taxon>
        <taxon>Labyrinthulomycetes</taxon>
        <taxon>Thraustochytrida</taxon>
        <taxon>Thraustochytriidae</taxon>
        <taxon>Hondaea</taxon>
    </lineage>
</organism>
<comment type="caution">
    <text evidence="10">The sequence shown here is derived from an EMBL/GenBank/DDBJ whole genome shotgun (WGS) entry which is preliminary data.</text>
</comment>
<keyword evidence="5 8" id="KW-1133">Transmembrane helix</keyword>
<feature type="transmembrane region" description="Helical" evidence="8">
    <location>
        <begin position="489"/>
        <end position="511"/>
    </location>
</feature>
<feature type="region of interest" description="Disordered" evidence="7">
    <location>
        <begin position="440"/>
        <end position="462"/>
    </location>
</feature>
<evidence type="ECO:0000256" key="8">
    <source>
        <dbReference type="SAM" id="Phobius"/>
    </source>
</evidence>
<sequence>METPLLEAEPPLGLPDDTVGERERRRLRLLNASELFERFLLGTKRWKRSLVALWILSAILGALAVPTFVALGTDNLQPPASSRAAQAQATFESRFQHAAQQIPLIVLVECRPNSPCRDVRAQELSTFFQSLKADILAYNETNNNVVDIVGWYGLNGTLLDGLKSSFVSASGKASFINLMVRTSNETRARQHFVDFVDAKVDLHHPNPDLYRIGVTGFDALNNENVNASSKQIARVDMVTIPLALLVLWYMVGSWRLLLLAIANMTVSILAGMALIVFIVKGLGAPQPEPTTTQLVEVITLALSVDYNLFLLGRFKTEIQQGTSVPMAVYVSMHRAGHVVFMSGVTIFLVMLGFVIIPTPTIRMDGIALSTGIACCIAVNLTMTPAMLYMFPAFFSRFGIDCRPGKNIAPDDAAHEHYVNMGVGEAPPIRGHETTAGTMLATASPRRSIPNSPRTPTSQADRERQARALEGVHPMYRGLRFKITRFVVQWPYNLIVMLALYALVVPLAVQILRIDLNQSILHLLPRESSSTSRLRRMYEDFPGGTFAPYYVLMTVPKGESVFRDDTFRLAQTLGRRIVSETACEASGVNSPALVGNMAISPFEAKGLLALATSPVCNVAWVERHFEWSCHHAAEYAYLWSAAVNPDRDAMLIDIVVPFFPFDSRSKTFIARMNTILDEELHRGAPSGVALALNGFEVIPNAIESEVLAIYPVLVSITLIAVFAALGFMLHSYFVPLRLVLTLFLPLASVFGLAVLVYQDGILDWTGLSSLSAQDGFFWSIPIMIVTMISGLALDYDVLLISAIIEHRAAGYDIQAAIVKATCETGATITAAGIIMFCAFGGLLLSDQSVTNQAGFLLSTSILVDTFVVNTILVPALISVGDKFAWRPMRMPFDSLVSLRANEFPQAS</sequence>
<feature type="transmembrane region" description="Helical" evidence="8">
    <location>
        <begin position="824"/>
        <end position="843"/>
    </location>
</feature>
<dbReference type="EMBL" id="BEYU01000022">
    <property type="protein sequence ID" value="GBG26704.1"/>
    <property type="molecule type" value="Genomic_DNA"/>
</dbReference>
<feature type="domain" description="Membrane transport protein MMPL" evidence="9">
    <location>
        <begin position="80"/>
        <end position="390"/>
    </location>
</feature>
<feature type="domain" description="Membrane transport protein MMPL" evidence="9">
    <location>
        <begin position="522"/>
        <end position="885"/>
    </location>
</feature>
<protein>
    <submittedName>
        <fullName evidence="10">MmpL efflux pump, putative</fullName>
    </submittedName>
</protein>
<proteinExistence type="inferred from homology"/>
<evidence type="ECO:0000256" key="2">
    <source>
        <dbReference type="ARBA" id="ARBA00010157"/>
    </source>
</evidence>
<dbReference type="InterPro" id="IPR004869">
    <property type="entry name" value="MMPL_dom"/>
</dbReference>
<feature type="transmembrane region" description="Helical" evidence="8">
    <location>
        <begin position="368"/>
        <end position="390"/>
    </location>
</feature>
<dbReference type="Gene3D" id="1.20.1640.10">
    <property type="entry name" value="Multidrug efflux transporter AcrB transmembrane domain"/>
    <property type="match status" value="2"/>
</dbReference>
<evidence type="ECO:0000313" key="10">
    <source>
        <dbReference type="EMBL" id="GBG26704.1"/>
    </source>
</evidence>
<evidence type="ECO:0000256" key="4">
    <source>
        <dbReference type="ARBA" id="ARBA00022692"/>
    </source>
</evidence>
<gene>
    <name evidence="10" type="ORF">FCC1311_029252</name>
</gene>
<dbReference type="InterPro" id="IPR050545">
    <property type="entry name" value="Mycobact_MmpL"/>
</dbReference>
<keyword evidence="3" id="KW-1003">Cell membrane</keyword>
<dbReference type="GO" id="GO:0005886">
    <property type="term" value="C:plasma membrane"/>
    <property type="evidence" value="ECO:0007669"/>
    <property type="project" value="UniProtKB-SubCell"/>
</dbReference>
<dbReference type="AlphaFoldDB" id="A0A2R5GFR3"/>
<comment type="similarity">
    <text evidence="2">Belongs to the resistance-nodulation-cell division (RND) (TC 2.A.6) family. MmpL subfamily.</text>
</comment>
<keyword evidence="11" id="KW-1185">Reference proteome</keyword>
<evidence type="ECO:0000256" key="7">
    <source>
        <dbReference type="SAM" id="MobiDB-lite"/>
    </source>
</evidence>
<feature type="transmembrane region" description="Helical" evidence="8">
    <location>
        <begin position="706"/>
        <end position="728"/>
    </location>
</feature>
<evidence type="ECO:0000256" key="1">
    <source>
        <dbReference type="ARBA" id="ARBA00004651"/>
    </source>
</evidence>
<dbReference type="Pfam" id="PF03176">
    <property type="entry name" value="MMPL"/>
    <property type="match status" value="2"/>
</dbReference>
<dbReference type="OrthoDB" id="438641at2759"/>
<dbReference type="Proteomes" id="UP000241890">
    <property type="component" value="Unassembled WGS sequence"/>
</dbReference>
<evidence type="ECO:0000259" key="9">
    <source>
        <dbReference type="Pfam" id="PF03176"/>
    </source>
</evidence>